<gene>
    <name evidence="2" type="ORF">CASFOL_030641</name>
    <name evidence="3" type="ORF">CASFOL_030646</name>
</gene>
<name>A0ABD3C8W4_9LAMI</name>
<reference evidence="2" key="2">
    <citation type="submission" date="2024-11" db="EMBL/GenBank/DDBJ databases">
        <authorList>
            <person name="Burger M."/>
            <person name="Chory J."/>
        </authorList>
    </citation>
    <scope>NUCLEOTIDE SEQUENCE</scope>
    <source>
        <strain evidence="2">Tecolote</strain>
        <tissue evidence="2">Flower</tissue>
    </source>
</reference>
<keyword evidence="4" id="KW-1185">Reference proteome</keyword>
<proteinExistence type="predicted"/>
<comment type="caution">
    <text evidence="2">The sequence shown here is derived from an EMBL/GenBank/DDBJ whole genome shotgun (WGS) entry which is preliminary data.</text>
</comment>
<reference evidence="3 4" key="1">
    <citation type="journal article" date="2024" name="IScience">
        <title>Strigolactones Initiate the Formation of Haustorium-like Structures in Castilleja.</title>
        <authorList>
            <person name="Buerger M."/>
            <person name="Peterson D."/>
            <person name="Chory J."/>
        </authorList>
    </citation>
    <scope>NUCLEOTIDE SEQUENCE [LARGE SCALE GENOMIC DNA]</scope>
    <source>
        <strain evidence="3">Tecolote</strain>
        <tissue evidence="3">Flower</tissue>
    </source>
</reference>
<evidence type="ECO:0000313" key="3">
    <source>
        <dbReference type="EMBL" id="KAL3625192.1"/>
    </source>
</evidence>
<evidence type="ECO:0000256" key="1">
    <source>
        <dbReference type="SAM" id="MobiDB-lite"/>
    </source>
</evidence>
<sequence>MNRPQKKIGKQVLPHLEQPGYEAFSDSLQSESEEDEKEMVERDKDGPKSYGEKLKTYEKSCQCLKSARQIVREIRSVTTDVTACEQSKRNSVANADWKVS</sequence>
<organism evidence="2 4">
    <name type="scientific">Castilleja foliolosa</name>
    <dbReference type="NCBI Taxonomy" id="1961234"/>
    <lineage>
        <taxon>Eukaryota</taxon>
        <taxon>Viridiplantae</taxon>
        <taxon>Streptophyta</taxon>
        <taxon>Embryophyta</taxon>
        <taxon>Tracheophyta</taxon>
        <taxon>Spermatophyta</taxon>
        <taxon>Magnoliopsida</taxon>
        <taxon>eudicotyledons</taxon>
        <taxon>Gunneridae</taxon>
        <taxon>Pentapetalae</taxon>
        <taxon>asterids</taxon>
        <taxon>lamiids</taxon>
        <taxon>Lamiales</taxon>
        <taxon>Orobanchaceae</taxon>
        <taxon>Pedicularideae</taxon>
        <taxon>Castillejinae</taxon>
        <taxon>Castilleja</taxon>
    </lineage>
</organism>
<accession>A0ABD3C8W4</accession>
<dbReference type="AlphaFoldDB" id="A0ABD3C8W4"/>
<evidence type="ECO:0000313" key="2">
    <source>
        <dbReference type="EMBL" id="KAL3625187.1"/>
    </source>
</evidence>
<dbReference type="EMBL" id="JAVIJP010000052">
    <property type="protein sequence ID" value="KAL3625187.1"/>
    <property type="molecule type" value="Genomic_DNA"/>
</dbReference>
<feature type="region of interest" description="Disordered" evidence="1">
    <location>
        <begin position="1"/>
        <end position="51"/>
    </location>
</feature>
<evidence type="ECO:0000313" key="4">
    <source>
        <dbReference type="Proteomes" id="UP001632038"/>
    </source>
</evidence>
<dbReference type="EMBL" id="JAVIJP010000052">
    <property type="protein sequence ID" value="KAL3625192.1"/>
    <property type="molecule type" value="Genomic_DNA"/>
</dbReference>
<dbReference type="Proteomes" id="UP001632038">
    <property type="component" value="Unassembled WGS sequence"/>
</dbReference>
<feature type="compositionally biased region" description="Basic and acidic residues" evidence="1">
    <location>
        <begin position="39"/>
        <end position="51"/>
    </location>
</feature>
<protein>
    <submittedName>
        <fullName evidence="2">Uncharacterized protein</fullName>
    </submittedName>
</protein>